<evidence type="ECO:0000313" key="2">
    <source>
        <dbReference type="Proteomes" id="UP000268857"/>
    </source>
</evidence>
<evidence type="ECO:0000313" key="1">
    <source>
        <dbReference type="EMBL" id="RUR86940.1"/>
    </source>
</evidence>
<proteinExistence type="inferred from homology"/>
<comment type="caution">
    <text evidence="1">The sequence shown here is derived from an EMBL/GenBank/DDBJ whole genome shotgun (WGS) entry which is preliminary data.</text>
</comment>
<dbReference type="PIRSF" id="PIRSF006380">
    <property type="entry name" value="UCP006380"/>
    <property type="match status" value="1"/>
</dbReference>
<dbReference type="EMBL" id="RSCJ01000001">
    <property type="protein sequence ID" value="RUR86940.1"/>
    <property type="molecule type" value="Genomic_DNA"/>
</dbReference>
<dbReference type="HAMAP" id="MF_00582">
    <property type="entry name" value="UPF0215"/>
    <property type="match status" value="1"/>
</dbReference>
<dbReference type="Pfam" id="PF01949">
    <property type="entry name" value="Endo_dU"/>
    <property type="match status" value="1"/>
</dbReference>
<name>A0A3S0ZYV4_CHLFR</name>
<dbReference type="RefSeq" id="WP_016874143.1">
    <property type="nucleotide sequence ID" value="NZ_AJLN01000116.1"/>
</dbReference>
<organism evidence="1 2">
    <name type="scientific">Chlorogloeopsis fritschii PCC 6912</name>
    <dbReference type="NCBI Taxonomy" id="211165"/>
    <lineage>
        <taxon>Bacteria</taxon>
        <taxon>Bacillati</taxon>
        <taxon>Cyanobacteriota</taxon>
        <taxon>Cyanophyceae</taxon>
        <taxon>Nostocales</taxon>
        <taxon>Chlorogloeopsidaceae</taxon>
        <taxon>Chlorogloeopsis</taxon>
    </lineage>
</organism>
<dbReference type="STRING" id="211165.GCA_000317285_05296"/>
<protein>
    <submittedName>
        <fullName evidence="1">Uncharacterized protein</fullName>
    </submittedName>
</protein>
<dbReference type="Proteomes" id="UP000268857">
    <property type="component" value="Unassembled WGS sequence"/>
</dbReference>
<dbReference type="InterPro" id="IPR002802">
    <property type="entry name" value="Endo_dU"/>
</dbReference>
<dbReference type="AlphaFoldDB" id="A0A3S0ZYV4"/>
<sequence length="194" mass="21672">MELEVLLRNHRTIRAIGFDDAPFVRRCCHPVGVAGVICANTRFEGMVWGEIQPDGWDATETLCQLLIGGKFLPQLHIVLLDGISLGGFNLINLPLLAKRLQRPCIAVMRRQPNLNKIEKAIQRLPQPEQRLEILRQAGPIYEYPPFYFQVCGAEPQVSAQVLRRLTDCGYVPEALRLAHLIAAAVVKGESGRQA</sequence>
<gene>
    <name evidence="1" type="ORF">PCC6912_03830</name>
</gene>
<dbReference type="PANTHER" id="PTHR39518:SF2">
    <property type="entry name" value="UPF0215 PROTEIN MJ1150"/>
    <property type="match status" value="1"/>
</dbReference>
<dbReference type="OrthoDB" id="25804at2"/>
<keyword evidence="2" id="KW-1185">Reference proteome</keyword>
<dbReference type="PANTHER" id="PTHR39518">
    <property type="entry name" value="UPF0215 PROTEIN MJ1150"/>
    <property type="match status" value="1"/>
</dbReference>
<dbReference type="Gene3D" id="3.30.2170.10">
    <property type="entry name" value="archaeoglobus fulgidus dsm 4304 superfamily"/>
    <property type="match status" value="1"/>
</dbReference>
<accession>A0A3S0ZYV4</accession>
<reference evidence="1 2" key="1">
    <citation type="journal article" date="2019" name="Genome Biol. Evol.">
        <title>Day and night: Metabolic profiles and evolutionary relationships of six axenic non-marine cyanobacteria.</title>
        <authorList>
            <person name="Will S.E."/>
            <person name="Henke P."/>
            <person name="Boedeker C."/>
            <person name="Huang S."/>
            <person name="Brinkmann H."/>
            <person name="Rohde M."/>
            <person name="Jarek M."/>
            <person name="Friedl T."/>
            <person name="Seufert S."/>
            <person name="Schumacher M."/>
            <person name="Overmann J."/>
            <person name="Neumann-Schaal M."/>
            <person name="Petersen J."/>
        </authorList>
    </citation>
    <scope>NUCLEOTIDE SEQUENCE [LARGE SCALE GENOMIC DNA]</scope>
    <source>
        <strain evidence="1 2">PCC 6912</strain>
    </source>
</reference>